<evidence type="ECO:0000313" key="6">
    <source>
        <dbReference type="Proteomes" id="UP000199119"/>
    </source>
</evidence>
<dbReference type="InterPro" id="IPR018062">
    <property type="entry name" value="HTH_AraC-typ_CS"/>
</dbReference>
<dbReference type="GO" id="GO:0003700">
    <property type="term" value="F:DNA-binding transcription factor activity"/>
    <property type="evidence" value="ECO:0007669"/>
    <property type="project" value="InterPro"/>
</dbReference>
<feature type="domain" description="HTH araC/xylS-type" evidence="4">
    <location>
        <begin position="211"/>
        <end position="312"/>
    </location>
</feature>
<proteinExistence type="predicted"/>
<keyword evidence="2" id="KW-0238">DNA-binding</keyword>
<dbReference type="OrthoDB" id="185346at2"/>
<keyword evidence="1" id="KW-0805">Transcription regulation</keyword>
<gene>
    <name evidence="5" type="ORF">SAMN04489711_10595</name>
</gene>
<name>A0A1I2DBI6_9BURK</name>
<dbReference type="SMART" id="SM00342">
    <property type="entry name" value="HTH_ARAC"/>
    <property type="match status" value="1"/>
</dbReference>
<keyword evidence="3" id="KW-0804">Transcription</keyword>
<dbReference type="RefSeq" id="WP_092939340.1">
    <property type="nucleotide sequence ID" value="NZ_FONX01000005.1"/>
</dbReference>
<organism evidence="5 6">
    <name type="scientific">Paracidovorax wautersii</name>
    <dbReference type="NCBI Taxonomy" id="1177982"/>
    <lineage>
        <taxon>Bacteria</taxon>
        <taxon>Pseudomonadati</taxon>
        <taxon>Pseudomonadota</taxon>
        <taxon>Betaproteobacteria</taxon>
        <taxon>Burkholderiales</taxon>
        <taxon>Comamonadaceae</taxon>
        <taxon>Paracidovorax</taxon>
    </lineage>
</organism>
<keyword evidence="6" id="KW-1185">Reference proteome</keyword>
<dbReference type="PROSITE" id="PS01124">
    <property type="entry name" value="HTH_ARAC_FAMILY_2"/>
    <property type="match status" value="1"/>
</dbReference>
<protein>
    <submittedName>
        <fullName evidence="5">Helix-turn-helix domain-containing protein</fullName>
    </submittedName>
</protein>
<evidence type="ECO:0000256" key="1">
    <source>
        <dbReference type="ARBA" id="ARBA00023015"/>
    </source>
</evidence>
<dbReference type="AlphaFoldDB" id="A0A1I2DBI6"/>
<dbReference type="EMBL" id="FONX01000005">
    <property type="protein sequence ID" value="SFE77839.1"/>
    <property type="molecule type" value="Genomic_DNA"/>
</dbReference>
<reference evidence="6" key="1">
    <citation type="submission" date="2016-10" db="EMBL/GenBank/DDBJ databases">
        <authorList>
            <person name="Varghese N."/>
            <person name="Submissions S."/>
        </authorList>
    </citation>
    <scope>NUCLEOTIDE SEQUENCE [LARGE SCALE GENOMIC DNA]</scope>
    <source>
        <strain evidence="6">DSM 27981</strain>
    </source>
</reference>
<evidence type="ECO:0000256" key="2">
    <source>
        <dbReference type="ARBA" id="ARBA00023125"/>
    </source>
</evidence>
<evidence type="ECO:0000313" key="5">
    <source>
        <dbReference type="EMBL" id="SFE77839.1"/>
    </source>
</evidence>
<sequence>MKSIHHFDDVYSHAASVQHWDQTYHQISAGTLNSCLVQFSSDRCHVFREQINQRVVQHGKAPEGQVCFALPLSVPGAIRMQGREADTNSLFFLRGGEEFMFHMPTGMDMLAITFERELFEAALSRIASAREVETLLRQPVIKLPEQRLAACRQRLLAIFSEAVDCDDAGADPEREAALEQGMLHEMLQLMTDPDCDRRQRNGSSTQSFIVEKCHRLAMSETLSAPSVMDLCQRLQVSRRTVQNSFRSVAETTPVNYLRSVRLNGVRRSLMSTHPSELSIGDAAARWGFYHLSHFAAEYQELFGELPSQTRRVVATWQ</sequence>
<dbReference type="STRING" id="1177982.SAMN04489711_10595"/>
<dbReference type="InterPro" id="IPR053142">
    <property type="entry name" value="PchR_regulatory_protein"/>
</dbReference>
<accession>A0A1I2DBI6</accession>
<evidence type="ECO:0000256" key="3">
    <source>
        <dbReference type="ARBA" id="ARBA00023163"/>
    </source>
</evidence>
<dbReference type="Proteomes" id="UP000199119">
    <property type="component" value="Unassembled WGS sequence"/>
</dbReference>
<dbReference type="InterPro" id="IPR009057">
    <property type="entry name" value="Homeodomain-like_sf"/>
</dbReference>
<dbReference type="PANTHER" id="PTHR47893">
    <property type="entry name" value="REGULATORY PROTEIN PCHR"/>
    <property type="match status" value="1"/>
</dbReference>
<dbReference type="Gene3D" id="1.10.10.60">
    <property type="entry name" value="Homeodomain-like"/>
    <property type="match status" value="1"/>
</dbReference>
<dbReference type="PROSITE" id="PS00041">
    <property type="entry name" value="HTH_ARAC_FAMILY_1"/>
    <property type="match status" value="1"/>
</dbReference>
<evidence type="ECO:0000259" key="4">
    <source>
        <dbReference type="PROSITE" id="PS01124"/>
    </source>
</evidence>
<dbReference type="PANTHER" id="PTHR47893:SF1">
    <property type="entry name" value="REGULATORY PROTEIN PCHR"/>
    <property type="match status" value="1"/>
</dbReference>
<dbReference type="Pfam" id="PF12833">
    <property type="entry name" value="HTH_18"/>
    <property type="match status" value="1"/>
</dbReference>
<dbReference type="GO" id="GO:0043565">
    <property type="term" value="F:sequence-specific DNA binding"/>
    <property type="evidence" value="ECO:0007669"/>
    <property type="project" value="InterPro"/>
</dbReference>
<dbReference type="InterPro" id="IPR018060">
    <property type="entry name" value="HTH_AraC"/>
</dbReference>
<dbReference type="SUPFAM" id="SSF46689">
    <property type="entry name" value="Homeodomain-like"/>
    <property type="match status" value="1"/>
</dbReference>